<evidence type="ECO:0000256" key="2">
    <source>
        <dbReference type="ARBA" id="ARBA00022448"/>
    </source>
</evidence>
<keyword evidence="12" id="KW-1185">Reference proteome</keyword>
<evidence type="ECO:0000256" key="5">
    <source>
        <dbReference type="ARBA" id="ARBA00023010"/>
    </source>
</evidence>
<keyword evidence="10" id="KW-0732">Signal</keyword>
<feature type="compositionally biased region" description="Acidic residues" evidence="9">
    <location>
        <begin position="610"/>
        <end position="620"/>
    </location>
</feature>
<feature type="region of interest" description="Disordered" evidence="9">
    <location>
        <begin position="1019"/>
        <end position="1069"/>
    </location>
</feature>
<dbReference type="InterPro" id="IPR019321">
    <property type="entry name" value="Nucleoporin_Nup88"/>
</dbReference>
<evidence type="ECO:0000256" key="8">
    <source>
        <dbReference type="SAM" id="Coils"/>
    </source>
</evidence>
<name>A0A9W8DM61_9FUNG</name>
<dbReference type="Proteomes" id="UP001150569">
    <property type="component" value="Unassembled WGS sequence"/>
</dbReference>
<sequence length="1198" mass="127986">MAGPHAWLMLLSCHPVFTENLPTAPPSSSASSQKDNTISPEPNAAALSRGRRSTQPSATASDSLEVSIQEITEQLAALRNPAWEADGYGRLTTRAVALRGHDLFVVVRGIQIRVVSLKRLKDIWLEAQTASRTTSSSDDGRSDNDDGGHLKNAAGSEEDADAKTRRLAAQVPYQILDANLPGFAIRTVRVNDDGRYMVVQGRYHVYVVGLPRPGSTGRGRSGRLACKSFAVGSDLYSPRFAAYVADVQWHPLSAGQNHLMVLSSDGALRMFNVMTSLDHPEQVQHFGPDEGHPAPRTGSGKASRAGSFFAFGSDLETHEAVAFCLGHRPGLPDVGEATHQSLSTAVSPRADRPAWAALTVYVLMRNGDIYSLAPYLPLDCVVPSSFLDDLSLSIRTLFETQSELTDVDSYGRYVSTAGATTPVSHPTQLLHTRQWLAKLQDTAVTISQRSRRRSHRQSAGNGGGDDDSLVRISWPGFPLAPRPIGPYLLQPAPPELSGDDAPVACDIHCLDLHPTTVVAVAYRHGQVDLLLQMQPLVPRWGSPAAASTTTFAVSAAAPAGAGDEAYLLGNRLPVLVAYESIDLGLDPPRPAIPAEAPKRSVRPGSVGNAAEDDDDRDNDEGSQSIGHGEDVILVSDPLYAGTFYCYHRQGAQAVDVEKWYALLSKVLLAEADRDQPGNPTVLESPTRPSGGPESHAGLADENPAAAASESKRQAEARHCIANRTLASEVTWVVNTKPLPTSTALPVVGLLVIEDAYLAYALGLLTLDGNFVGVELTIRYTPGVTDDQVTAGATTTKADGVEPSDPTRKALVATLGGPAGKDPKAGGETDYVPQLPLPAYTVPAEVMKLVNSPAPTFVGRAGSPSDTLAGQTPTEAAAKYMGDSVMRLRNHVATLVKAQVEMKEHIGLQLTEHDRQANILIRQTAELTDGLIPRHAASVARADELRVRQQDLHLRYDRLLRKLIELNQPVLTPEEREYLTELKRMEKLIRAGDGLDQSVTALRAQMDRVKRAYAVPSTSAFGPATAENHRSRSRAPSYSTPPPHASFQVSGTGGLNRGTQPTTAAYVMSPPPRAGAGGFFTATTSDLVSRLAHDPSSITSQLASDVGHDPNEADAPSFLAAYARAVYNPNASSSSSSLLGYHASSTIDPSVLGSGRRGIAPEEVLNGVQNDLEREQNLIKSACAKAEALEQRVRSVLTG</sequence>
<dbReference type="InterPro" id="IPR037700">
    <property type="entry name" value="NUP88/NUP82"/>
</dbReference>
<dbReference type="OrthoDB" id="341482at2759"/>
<feature type="region of interest" description="Disordered" evidence="9">
    <location>
        <begin position="674"/>
        <end position="713"/>
    </location>
</feature>
<accession>A0A9W8DM61</accession>
<keyword evidence="2" id="KW-0813">Transport</keyword>
<feature type="region of interest" description="Disordered" evidence="9">
    <location>
        <begin position="587"/>
        <end position="628"/>
    </location>
</feature>
<keyword evidence="8" id="KW-0175">Coiled coil</keyword>
<dbReference type="PANTHER" id="PTHR13257:SF0">
    <property type="entry name" value="NUCLEAR PORE COMPLEX PROTEIN NUP88"/>
    <property type="match status" value="1"/>
</dbReference>
<feature type="compositionally biased region" description="Basic and acidic residues" evidence="9">
    <location>
        <begin position="138"/>
        <end position="149"/>
    </location>
</feature>
<dbReference type="Pfam" id="PF10168">
    <property type="entry name" value="Nup88"/>
    <property type="match status" value="1"/>
</dbReference>
<feature type="compositionally biased region" description="Polar residues" evidence="9">
    <location>
        <begin position="677"/>
        <end position="687"/>
    </location>
</feature>
<evidence type="ECO:0000256" key="1">
    <source>
        <dbReference type="ARBA" id="ARBA00004567"/>
    </source>
</evidence>
<evidence type="ECO:0000256" key="6">
    <source>
        <dbReference type="ARBA" id="ARBA00023132"/>
    </source>
</evidence>
<organism evidence="11 12">
    <name type="scientific">Tieghemiomyces parasiticus</name>
    <dbReference type="NCBI Taxonomy" id="78921"/>
    <lineage>
        <taxon>Eukaryota</taxon>
        <taxon>Fungi</taxon>
        <taxon>Fungi incertae sedis</taxon>
        <taxon>Zoopagomycota</taxon>
        <taxon>Kickxellomycotina</taxon>
        <taxon>Dimargaritomycetes</taxon>
        <taxon>Dimargaritales</taxon>
        <taxon>Dimargaritaceae</taxon>
        <taxon>Tieghemiomyces</taxon>
    </lineage>
</organism>
<keyword evidence="6" id="KW-0906">Nuclear pore complex</keyword>
<reference evidence="11" key="1">
    <citation type="submission" date="2022-07" db="EMBL/GenBank/DDBJ databases">
        <title>Phylogenomic reconstructions and comparative analyses of Kickxellomycotina fungi.</title>
        <authorList>
            <person name="Reynolds N.K."/>
            <person name="Stajich J.E."/>
            <person name="Barry K."/>
            <person name="Grigoriev I.V."/>
            <person name="Crous P."/>
            <person name="Smith M.E."/>
        </authorList>
    </citation>
    <scope>NUCLEOTIDE SEQUENCE</scope>
    <source>
        <strain evidence="11">RSA 861</strain>
    </source>
</reference>
<dbReference type="GO" id="GO:0006606">
    <property type="term" value="P:protein import into nucleus"/>
    <property type="evidence" value="ECO:0007669"/>
    <property type="project" value="TreeGrafter"/>
</dbReference>
<feature type="compositionally biased region" description="Basic and acidic residues" evidence="9">
    <location>
        <begin position="282"/>
        <end position="293"/>
    </location>
</feature>
<feature type="compositionally biased region" description="Polar residues" evidence="9">
    <location>
        <begin position="53"/>
        <end position="63"/>
    </location>
</feature>
<dbReference type="PANTHER" id="PTHR13257">
    <property type="entry name" value="NUCLEOPORIN NUP84-RELATED"/>
    <property type="match status" value="1"/>
</dbReference>
<keyword evidence="7" id="KW-0539">Nucleus</keyword>
<protein>
    <submittedName>
        <fullName evidence="11">Uncharacterized protein</fullName>
    </submittedName>
</protein>
<evidence type="ECO:0000256" key="10">
    <source>
        <dbReference type="SAM" id="SignalP"/>
    </source>
</evidence>
<evidence type="ECO:0000313" key="12">
    <source>
        <dbReference type="Proteomes" id="UP001150569"/>
    </source>
</evidence>
<gene>
    <name evidence="11" type="ORF">IWQ60_011552</name>
</gene>
<keyword evidence="4" id="KW-0653">Protein transport</keyword>
<evidence type="ECO:0000256" key="7">
    <source>
        <dbReference type="ARBA" id="ARBA00023242"/>
    </source>
</evidence>
<comment type="caution">
    <text evidence="11">The sequence shown here is derived from an EMBL/GenBank/DDBJ whole genome shotgun (WGS) entry which is preliminary data.</text>
</comment>
<dbReference type="GO" id="GO:0017056">
    <property type="term" value="F:structural constituent of nuclear pore"/>
    <property type="evidence" value="ECO:0007669"/>
    <property type="project" value="InterPro"/>
</dbReference>
<comment type="subcellular location">
    <subcellularLocation>
        <location evidence="1">Nucleus</location>
        <location evidence="1">Nuclear pore complex</location>
    </subcellularLocation>
</comment>
<feature type="signal peptide" evidence="10">
    <location>
        <begin position="1"/>
        <end position="18"/>
    </location>
</feature>
<keyword evidence="5" id="KW-0811">Translocation</keyword>
<feature type="coiled-coil region" evidence="8">
    <location>
        <begin position="1164"/>
        <end position="1191"/>
    </location>
</feature>
<feature type="region of interest" description="Disordered" evidence="9">
    <location>
        <begin position="130"/>
        <end position="163"/>
    </location>
</feature>
<feature type="region of interest" description="Disordered" evidence="9">
    <location>
        <begin position="282"/>
        <end position="301"/>
    </location>
</feature>
<keyword evidence="3" id="KW-0509">mRNA transport</keyword>
<evidence type="ECO:0000256" key="4">
    <source>
        <dbReference type="ARBA" id="ARBA00022927"/>
    </source>
</evidence>
<dbReference type="SUPFAM" id="SSF117289">
    <property type="entry name" value="Nucleoporin domain"/>
    <property type="match status" value="1"/>
</dbReference>
<evidence type="ECO:0000256" key="3">
    <source>
        <dbReference type="ARBA" id="ARBA00022816"/>
    </source>
</evidence>
<evidence type="ECO:0000256" key="9">
    <source>
        <dbReference type="SAM" id="MobiDB-lite"/>
    </source>
</evidence>
<feature type="region of interest" description="Disordered" evidence="9">
    <location>
        <begin position="446"/>
        <end position="469"/>
    </location>
</feature>
<dbReference type="GO" id="GO:0000055">
    <property type="term" value="P:ribosomal large subunit export from nucleus"/>
    <property type="evidence" value="ECO:0007669"/>
    <property type="project" value="InterPro"/>
</dbReference>
<dbReference type="GO" id="GO:0005643">
    <property type="term" value="C:nuclear pore"/>
    <property type="evidence" value="ECO:0007669"/>
    <property type="project" value="UniProtKB-SubCell"/>
</dbReference>
<dbReference type="AlphaFoldDB" id="A0A9W8DM61"/>
<dbReference type="GO" id="GO:0006406">
    <property type="term" value="P:mRNA export from nucleus"/>
    <property type="evidence" value="ECO:0007669"/>
    <property type="project" value="TreeGrafter"/>
</dbReference>
<feature type="chain" id="PRO_5040966602" evidence="10">
    <location>
        <begin position="19"/>
        <end position="1198"/>
    </location>
</feature>
<feature type="region of interest" description="Disordered" evidence="9">
    <location>
        <begin position="22"/>
        <end position="63"/>
    </location>
</feature>
<dbReference type="GO" id="GO:0000056">
    <property type="term" value="P:ribosomal small subunit export from nucleus"/>
    <property type="evidence" value="ECO:0007669"/>
    <property type="project" value="InterPro"/>
</dbReference>
<proteinExistence type="predicted"/>
<dbReference type="EMBL" id="JANBPT010001330">
    <property type="protein sequence ID" value="KAJ1908750.1"/>
    <property type="molecule type" value="Genomic_DNA"/>
</dbReference>
<evidence type="ECO:0000313" key="11">
    <source>
        <dbReference type="EMBL" id="KAJ1908750.1"/>
    </source>
</evidence>